<evidence type="ECO:0000313" key="1">
    <source>
        <dbReference type="EMBL" id="KAJ4711531.1"/>
    </source>
</evidence>
<evidence type="ECO:0000313" key="2">
    <source>
        <dbReference type="Proteomes" id="UP001164539"/>
    </source>
</evidence>
<proteinExistence type="predicted"/>
<protein>
    <submittedName>
        <fullName evidence="1">Disease resistance protein</fullName>
    </submittedName>
</protein>
<dbReference type="Proteomes" id="UP001164539">
    <property type="component" value="Chromosome 9"/>
</dbReference>
<comment type="caution">
    <text evidence="1">The sequence shown here is derived from an EMBL/GenBank/DDBJ whole genome shotgun (WGS) entry which is preliminary data.</text>
</comment>
<sequence>MSIIVETVLTVSIELLLQKLASKGVQLFASQEQIQADLKNWERKLGKIKAVLDDAEERMMMEQSVNKWLCELESLAYDVEDLLDEFSTEALRRNLLLQSQSSSKSKLIRNFIPTCCTNLTPSSLKFNSMMRHKIEEITLRLQNIATEKDQLELKQNSQRSKKVSKRQDTTSLVIEAEVHGREDEKKEIVELLLKDDLSADGGLSVIPITGMGGLGKTTLAQLVFNDKTVESHFDLTAWACVSEDYDPIRVTKAILKSIDVQTANDDDLNSLQGKLKNELSGKKFFLVLDDMWNENYGDWTNLKLPLVVGAPGSKIIVTSRSQIVASKMGTITAYELKQLSNDSSLLVFTQHSLGTRDFSKHPHLKDIGEKIVKKCNGLPLATKTLGGLLRGKYNLCDWENVLNNKIWDLPEEGSDIMRILRVSYYYLPAHLKRCFAFCSLLPKDYEFSETEIVLLWMAEGLLQHDASEKEIEDSGHYYFKELQSRSFFQQSSMDTSRFVMHDLINDLAQWAAGEIYLRIEDKLGSAKQQNSFKHLRHLSYVVGEFDGINRFDSLYNAKHLRTFLPMELTYTYHYLSYDIVYMLLACQRLRVLSLRGYRISGIPNSVGNLKHLRHLDLSGTQIVTLPEAINTLYNLRILLLEDCFQLKKLCEDMGNLVELCHLNNSNVHSLEEMPLGIGKLTCLQTLRYFVVGKNIGFQLRELKSLEKLQGKLKISGLENVKDVADSKKAELNGKRNLTELFLEWNNSSADDSREPETETTVLERLRPHVNLKELTIKGYGGSKFPIWLGDTMFSNLVLIRFENCGVCTALPSLGQLPSLKHLFIIRIAGVKSVGPEFYGDNGSVPFPSLETLYFENIEQWEDWIPHRSSHEVEVFSRLKELSVVRCSKLLGKLPERLTSLERLVIQGCEQLLVSVPSIPTLCKLKMEGCKSVMWTSTVDPNLPNSSMASDLSEQVFPTGLLKRELPNLEELVINNIRELTYLWQNGSKLLQDISSLHQLKIADFPQLSSLLAEEEEEPQQQGLPCRLNYLELNHCQNLEKLPAKALLSLSSLRKIKISHCDSLKSLPDAWMHSTNMSLESLSIVGCNSLTYIARVRLPLSLKQMKIEDCEILRTLVDENDLVSTMEEEDINNDSSRYASVLEQLDVNNCPSLTCLLSKSKLPATLESIEVKDCSKLTSLSSRGNLSKALKYLYIDGCAELESVAEGLDNDTSLETIRIMTCQNLRCLPNNLHNARHLRHFELRRCRNLISFPDGGLPSAKLSEFRVSGCEKLEALPKGMQNLTSLQRLQIVNCPSMEPIPEDSLPTNIASLGIDHLMICKPFYEWRLDRFTCMREFSLYGECSDVKSFPSEDAEMALPATLNHLSLANFPKLKYLSLMVENLTSLESLSLLNCPNLEYFPDDGLPFSLLKLEISECPVISQKCKTDEGEYWPLIAHLPYASLDLDPLSEDD</sequence>
<accession>A0ACC1XJ17</accession>
<organism evidence="1 2">
    <name type="scientific">Melia azedarach</name>
    <name type="common">Chinaberry tree</name>
    <dbReference type="NCBI Taxonomy" id="155640"/>
    <lineage>
        <taxon>Eukaryota</taxon>
        <taxon>Viridiplantae</taxon>
        <taxon>Streptophyta</taxon>
        <taxon>Embryophyta</taxon>
        <taxon>Tracheophyta</taxon>
        <taxon>Spermatophyta</taxon>
        <taxon>Magnoliopsida</taxon>
        <taxon>eudicotyledons</taxon>
        <taxon>Gunneridae</taxon>
        <taxon>Pentapetalae</taxon>
        <taxon>rosids</taxon>
        <taxon>malvids</taxon>
        <taxon>Sapindales</taxon>
        <taxon>Meliaceae</taxon>
        <taxon>Melia</taxon>
    </lineage>
</organism>
<reference evidence="1 2" key="1">
    <citation type="journal article" date="2023" name="Science">
        <title>Complex scaffold remodeling in plant triterpene biosynthesis.</title>
        <authorList>
            <person name="De La Pena R."/>
            <person name="Hodgson H."/>
            <person name="Liu J.C."/>
            <person name="Stephenson M.J."/>
            <person name="Martin A.C."/>
            <person name="Owen C."/>
            <person name="Harkess A."/>
            <person name="Leebens-Mack J."/>
            <person name="Jimenez L.E."/>
            <person name="Osbourn A."/>
            <person name="Sattely E.S."/>
        </authorList>
    </citation>
    <scope>NUCLEOTIDE SEQUENCE [LARGE SCALE GENOMIC DNA]</scope>
    <source>
        <strain evidence="2">cv. JPN11</strain>
        <tissue evidence="1">Leaf</tissue>
    </source>
</reference>
<keyword evidence="2" id="KW-1185">Reference proteome</keyword>
<dbReference type="EMBL" id="CM051402">
    <property type="protein sequence ID" value="KAJ4711531.1"/>
    <property type="molecule type" value="Genomic_DNA"/>
</dbReference>
<gene>
    <name evidence="1" type="ORF">OWV82_017538</name>
</gene>
<name>A0ACC1XJ17_MELAZ</name>